<keyword evidence="2" id="KW-0675">Receptor</keyword>
<keyword evidence="1" id="KW-0472">Membrane</keyword>
<dbReference type="EMBL" id="KJ542719">
    <property type="protein sequence ID" value="AJD81603.1"/>
    <property type="molecule type" value="mRNA"/>
</dbReference>
<keyword evidence="1" id="KW-1133">Transmembrane helix</keyword>
<proteinExistence type="evidence at transcript level"/>
<sequence length="245" mass="28813">VVNILDISIRVTDMTQMICDFFQYSVDLFFVYKFGRNLYIEYFRQFEIIDVCLETSCYAEMKRRLLKTMTFFLVIWFISSFTDLGAWVITYGWMIPVVHSLSYLYLLIKILATLDLIANIIQVEVRLRIINNFIKNCYNYASACPVGMLADCIRNKNWLYGEDGSPDQSLKARSIDSHEIKRLSKCYLMLTEQVMFINKMYGFRVSTYIDTIIIRSYGSCTTTDIKQCNCRNKKFLSFPDIEQDT</sequence>
<accession>A0A0B5A1X1</accession>
<feature type="transmembrane region" description="Helical" evidence="1">
    <location>
        <begin position="101"/>
        <end position="121"/>
    </location>
</feature>
<gene>
    <name evidence="2" type="primary">GR10</name>
</gene>
<name>A0A0B5A1X1_HELAU</name>
<evidence type="ECO:0000313" key="2">
    <source>
        <dbReference type="EMBL" id="AJD81603.1"/>
    </source>
</evidence>
<keyword evidence="1" id="KW-0812">Transmembrane</keyword>
<feature type="non-terminal residue" evidence="2">
    <location>
        <position position="1"/>
    </location>
</feature>
<protein>
    <submittedName>
        <fullName evidence="2">Gustatory receptor 10</fullName>
    </submittedName>
</protein>
<evidence type="ECO:0000256" key="1">
    <source>
        <dbReference type="SAM" id="Phobius"/>
    </source>
</evidence>
<organism evidence="2">
    <name type="scientific">Helicoverpa assulta</name>
    <name type="common">Oriental tobacco budworm</name>
    <name type="synonym">Heliothis assulta</name>
    <dbReference type="NCBI Taxonomy" id="52344"/>
    <lineage>
        <taxon>Eukaryota</taxon>
        <taxon>Metazoa</taxon>
        <taxon>Ecdysozoa</taxon>
        <taxon>Arthropoda</taxon>
        <taxon>Hexapoda</taxon>
        <taxon>Insecta</taxon>
        <taxon>Pterygota</taxon>
        <taxon>Neoptera</taxon>
        <taxon>Endopterygota</taxon>
        <taxon>Lepidoptera</taxon>
        <taxon>Glossata</taxon>
        <taxon>Ditrysia</taxon>
        <taxon>Noctuoidea</taxon>
        <taxon>Noctuidae</taxon>
        <taxon>Heliothinae</taxon>
        <taxon>Helicoverpa</taxon>
    </lineage>
</organism>
<reference evidence="2" key="1">
    <citation type="submission" date="2014-03" db="EMBL/GenBank/DDBJ databases">
        <title>Candidate Chemosensory Receptor Genes in Oriental Tobacco Budworm Helicoverpa assulta.</title>
        <authorList>
            <person name="Xu W."/>
        </authorList>
    </citation>
    <scope>NUCLEOTIDE SEQUENCE</scope>
</reference>
<feature type="transmembrane region" description="Helical" evidence="1">
    <location>
        <begin position="71"/>
        <end position="95"/>
    </location>
</feature>
<dbReference type="AlphaFoldDB" id="A0A0B5A1X1"/>